<evidence type="ECO:0000313" key="7">
    <source>
        <dbReference type="EMBL" id="KAG9455950.1"/>
    </source>
</evidence>
<keyword evidence="4" id="KW-0863">Zinc-finger</keyword>
<evidence type="ECO:0000313" key="8">
    <source>
        <dbReference type="Proteomes" id="UP000825729"/>
    </source>
</evidence>
<dbReference type="SUPFAM" id="SSF57667">
    <property type="entry name" value="beta-beta-alpha zinc fingers"/>
    <property type="match status" value="1"/>
</dbReference>
<dbReference type="PROSITE" id="PS50157">
    <property type="entry name" value="ZINC_FINGER_C2H2_2"/>
    <property type="match status" value="1"/>
</dbReference>
<keyword evidence="4" id="KW-0862">Zinc</keyword>
<evidence type="ECO:0000259" key="6">
    <source>
        <dbReference type="PROSITE" id="PS50157"/>
    </source>
</evidence>
<dbReference type="EMBL" id="JAINDJ010000002">
    <property type="protein sequence ID" value="KAG9455950.1"/>
    <property type="molecule type" value="Genomic_DNA"/>
</dbReference>
<reference evidence="7 8" key="1">
    <citation type="submission" date="2021-07" db="EMBL/GenBank/DDBJ databases">
        <title>The Aristolochia fimbriata genome: insights into angiosperm evolution, floral development and chemical biosynthesis.</title>
        <authorList>
            <person name="Jiao Y."/>
        </authorList>
    </citation>
    <scope>NUCLEOTIDE SEQUENCE [LARGE SCALE GENOMIC DNA]</scope>
    <source>
        <strain evidence="7">IBCAS-2021</strain>
        <tissue evidence="7">Leaf</tissue>
    </source>
</reference>
<name>A0AAV7F6Q1_ARIFI</name>
<dbReference type="InterPro" id="IPR053266">
    <property type="entry name" value="Zinc_finger_protein_7"/>
</dbReference>
<dbReference type="PROSITE" id="PS00028">
    <property type="entry name" value="ZINC_FINGER_C2H2_1"/>
    <property type="match status" value="1"/>
</dbReference>
<keyword evidence="3" id="KW-0539">Nucleus</keyword>
<dbReference type="PANTHER" id="PTHR47593">
    <property type="entry name" value="ZINC FINGER PROTEIN 4-LIKE"/>
    <property type="match status" value="1"/>
</dbReference>
<comment type="subcellular location">
    <subcellularLocation>
        <location evidence="1">Nucleus</location>
    </subcellularLocation>
</comment>
<comment type="caution">
    <text evidence="7">The sequence shown here is derived from an EMBL/GenBank/DDBJ whole genome shotgun (WGS) entry which is preliminary data.</text>
</comment>
<dbReference type="GO" id="GO:0008270">
    <property type="term" value="F:zinc ion binding"/>
    <property type="evidence" value="ECO:0007669"/>
    <property type="project" value="UniProtKB-KW"/>
</dbReference>
<dbReference type="InterPro" id="IPR036236">
    <property type="entry name" value="Znf_C2H2_sf"/>
</dbReference>
<evidence type="ECO:0000256" key="2">
    <source>
        <dbReference type="ARBA" id="ARBA00022723"/>
    </source>
</evidence>
<protein>
    <recommendedName>
        <fullName evidence="6">C2H2-type domain-containing protein</fullName>
    </recommendedName>
</protein>
<dbReference type="Gene3D" id="3.30.160.60">
    <property type="entry name" value="Classic Zinc Finger"/>
    <property type="match status" value="1"/>
</dbReference>
<dbReference type="InterPro" id="IPR013087">
    <property type="entry name" value="Znf_C2H2_type"/>
</dbReference>
<dbReference type="Proteomes" id="UP000825729">
    <property type="component" value="Unassembled WGS sequence"/>
</dbReference>
<sequence>MELEPNTSLGLSSHGLNLDLGLEPSSSAEPRVFSCNYCQRKFYSSQALGGHQNAHKLERSLAKRSRDLAIAIRPHAALSAVGSATRTAETTKHVTPRHDHQDRYGCETTASSNYNVRILFGRRSVPEINAADRGSWTGSFRSDVDVQKEAEFQHLDLSLRL</sequence>
<dbReference type="PANTHER" id="PTHR47593:SF8">
    <property type="entry name" value="OS12G0581900 PROTEIN"/>
    <property type="match status" value="1"/>
</dbReference>
<evidence type="ECO:0000256" key="3">
    <source>
        <dbReference type="ARBA" id="ARBA00023242"/>
    </source>
</evidence>
<dbReference type="FunFam" id="3.30.160.60:FF:001366">
    <property type="entry name" value="Zinc finger protein 2"/>
    <property type="match status" value="1"/>
</dbReference>
<feature type="region of interest" description="Disordered" evidence="5">
    <location>
        <begin position="81"/>
        <end position="100"/>
    </location>
</feature>
<evidence type="ECO:0000256" key="5">
    <source>
        <dbReference type="SAM" id="MobiDB-lite"/>
    </source>
</evidence>
<feature type="compositionally biased region" description="Basic and acidic residues" evidence="5">
    <location>
        <begin position="89"/>
        <end position="100"/>
    </location>
</feature>
<organism evidence="7 8">
    <name type="scientific">Aristolochia fimbriata</name>
    <name type="common">White veined hardy Dutchman's pipe vine</name>
    <dbReference type="NCBI Taxonomy" id="158543"/>
    <lineage>
        <taxon>Eukaryota</taxon>
        <taxon>Viridiplantae</taxon>
        <taxon>Streptophyta</taxon>
        <taxon>Embryophyta</taxon>
        <taxon>Tracheophyta</taxon>
        <taxon>Spermatophyta</taxon>
        <taxon>Magnoliopsida</taxon>
        <taxon>Magnoliidae</taxon>
        <taxon>Piperales</taxon>
        <taxon>Aristolochiaceae</taxon>
        <taxon>Aristolochia</taxon>
    </lineage>
</organism>
<keyword evidence="8" id="KW-1185">Reference proteome</keyword>
<keyword evidence="2" id="KW-0479">Metal-binding</keyword>
<dbReference type="AlphaFoldDB" id="A0AAV7F6Q1"/>
<accession>A0AAV7F6Q1</accession>
<feature type="domain" description="C2H2-type" evidence="6">
    <location>
        <begin position="33"/>
        <end position="60"/>
    </location>
</feature>
<dbReference type="GO" id="GO:0005634">
    <property type="term" value="C:nucleus"/>
    <property type="evidence" value="ECO:0007669"/>
    <property type="project" value="UniProtKB-SubCell"/>
</dbReference>
<evidence type="ECO:0000256" key="1">
    <source>
        <dbReference type="ARBA" id="ARBA00004123"/>
    </source>
</evidence>
<proteinExistence type="predicted"/>
<gene>
    <name evidence="7" type="ORF">H6P81_000458</name>
</gene>
<evidence type="ECO:0000256" key="4">
    <source>
        <dbReference type="PROSITE-ProRule" id="PRU00042"/>
    </source>
</evidence>